<feature type="region of interest" description="Disordered" evidence="1">
    <location>
        <begin position="134"/>
        <end position="236"/>
    </location>
</feature>
<evidence type="ECO:0000313" key="3">
    <source>
        <dbReference type="Proteomes" id="UP000003653"/>
    </source>
</evidence>
<evidence type="ECO:0000313" key="2">
    <source>
        <dbReference type="EMBL" id="EFG75265.1"/>
    </source>
</evidence>
<comment type="caution">
    <text evidence="2">The sequence shown here is derived from an EMBL/GenBank/DDBJ whole genome shotgun (WGS) entry which is preliminary data.</text>
</comment>
<dbReference type="eggNOG" id="ENOG5033E7Z">
    <property type="taxonomic scope" value="Bacteria"/>
</dbReference>
<dbReference type="RefSeq" id="WP_007168817.1">
    <property type="nucleotide sequence ID" value="NZ_GG770554.1"/>
</dbReference>
<dbReference type="AlphaFoldDB" id="D5PF84"/>
<reference evidence="2 3" key="1">
    <citation type="submission" date="2010-04" db="EMBL/GenBank/DDBJ databases">
        <authorList>
            <person name="Muzny D."/>
            <person name="Qin X."/>
            <person name="Deng J."/>
            <person name="Jiang H."/>
            <person name="Liu Y."/>
            <person name="Qu J."/>
            <person name="Song X.-Z."/>
            <person name="Zhang L."/>
            <person name="Thornton R."/>
            <person name="Coyle M."/>
            <person name="Francisco L."/>
            <person name="Jackson L."/>
            <person name="Javaid M."/>
            <person name="Korchina V."/>
            <person name="Kovar C."/>
            <person name="Mata R."/>
            <person name="Mathew T."/>
            <person name="Ngo R."/>
            <person name="Nguyen L."/>
            <person name="Nguyen N."/>
            <person name="Okwuonu G."/>
            <person name="Ongeri F."/>
            <person name="Pham C."/>
            <person name="Simmons D."/>
            <person name="Wilczek-Boney K."/>
            <person name="Hale W."/>
            <person name="Jakkamsetti A."/>
            <person name="Pham P."/>
            <person name="Ruth R."/>
            <person name="San Lucas F."/>
            <person name="Warren J."/>
            <person name="Zhang J."/>
            <person name="Zhao Z."/>
            <person name="Zhou C."/>
            <person name="Zhu D."/>
            <person name="Lee S."/>
            <person name="Bess C."/>
            <person name="Blankenburg K."/>
            <person name="Forbes L."/>
            <person name="Fu Q."/>
            <person name="Gubbala S."/>
            <person name="Hirani K."/>
            <person name="Jayaseelan J.C."/>
            <person name="Lara F."/>
            <person name="Munidasa M."/>
            <person name="Palculict T."/>
            <person name="Patil S."/>
            <person name="Pu L.-L."/>
            <person name="Saada N."/>
            <person name="Tang L."/>
            <person name="Weissenberger G."/>
            <person name="Zhu Y."/>
            <person name="Hemphill L."/>
            <person name="Shang Y."/>
            <person name="Youmans B."/>
            <person name="Ayvaz T."/>
            <person name="Ross M."/>
            <person name="Santibanez J."/>
            <person name="Aqrawi P."/>
            <person name="Gross S."/>
            <person name="Joshi V."/>
            <person name="Fowler G."/>
            <person name="Nazareth L."/>
            <person name="Reid J."/>
            <person name="Worley K."/>
            <person name="Petrosino J."/>
            <person name="Highlander S."/>
            <person name="Gibbs R."/>
        </authorList>
    </citation>
    <scope>NUCLEOTIDE SEQUENCE [LARGE SCALE GENOMIC DNA]</scope>
    <source>
        <strain evidence="2 3">ATCC BAA-614</strain>
    </source>
</reference>
<proteinExistence type="predicted"/>
<dbReference type="Proteomes" id="UP000003653">
    <property type="component" value="Unassembled WGS sequence"/>
</dbReference>
<feature type="compositionally biased region" description="Polar residues" evidence="1">
    <location>
        <begin position="152"/>
        <end position="164"/>
    </location>
</feature>
<dbReference type="EMBL" id="ADNV01000331">
    <property type="protein sequence ID" value="EFG75265.1"/>
    <property type="molecule type" value="Genomic_DNA"/>
</dbReference>
<keyword evidence="3" id="KW-1185">Reference proteome</keyword>
<dbReference type="HOGENOM" id="CLU_936340_0_0_11"/>
<evidence type="ECO:0000256" key="1">
    <source>
        <dbReference type="SAM" id="MobiDB-lite"/>
    </source>
</evidence>
<name>D5PF84_9MYCO</name>
<protein>
    <submittedName>
        <fullName evidence="2">Uncharacterized protein</fullName>
    </submittedName>
</protein>
<accession>D5PF84</accession>
<gene>
    <name evidence="2" type="ORF">HMPREF0591_4828</name>
</gene>
<organism evidence="2 3">
    <name type="scientific">Mycobacterium parascrofulaceum ATCC BAA-614</name>
    <dbReference type="NCBI Taxonomy" id="525368"/>
    <lineage>
        <taxon>Bacteria</taxon>
        <taxon>Bacillati</taxon>
        <taxon>Actinomycetota</taxon>
        <taxon>Actinomycetes</taxon>
        <taxon>Mycobacteriales</taxon>
        <taxon>Mycobacteriaceae</taxon>
        <taxon>Mycobacterium</taxon>
        <taxon>Mycobacterium simiae complex</taxon>
    </lineage>
</organism>
<sequence length="297" mass="33476">MANAAGLLKESIWRDKEFRALPRTAQATYAQLISQKELDRAGVQPLQVAKWTKGCDAVTAEDFTADLNVLERHRFVFVDEDTDELFIRSYMRHCEVARYPNILKNALRCAGMVASEKIRFELAKELRRLHKADADRVADQIEPETVPEPLNRSGTEQNPTQTLPETVPEPLNGSRTLREPQGYGSGSGYLTLGNTQVGEGPTENPNADEPSSADPNEPPPETCAKHRNDPDPAPCGSCAGYRRRRERWLEQHTERQADLRAGFWTSVRECPHCDDRGMVDDDTAVHRCTEHDWRVIA</sequence>